<evidence type="ECO:0000259" key="1">
    <source>
        <dbReference type="Pfam" id="PF00534"/>
    </source>
</evidence>
<dbReference type="InterPro" id="IPR050194">
    <property type="entry name" value="Glycosyltransferase_grp1"/>
</dbReference>
<dbReference type="Pfam" id="PF00534">
    <property type="entry name" value="Glycos_transf_1"/>
    <property type="match status" value="1"/>
</dbReference>
<protein>
    <submittedName>
        <fullName evidence="2">Glycosyltransferase</fullName>
    </submittedName>
</protein>
<dbReference type="PANTHER" id="PTHR45947">
    <property type="entry name" value="SULFOQUINOVOSYL TRANSFERASE SQD2"/>
    <property type="match status" value="1"/>
</dbReference>
<dbReference type="SUPFAM" id="SSF53756">
    <property type="entry name" value="UDP-Glycosyltransferase/glycogen phosphorylase"/>
    <property type="match status" value="1"/>
</dbReference>
<dbReference type="GO" id="GO:0016757">
    <property type="term" value="F:glycosyltransferase activity"/>
    <property type="evidence" value="ECO:0007669"/>
    <property type="project" value="InterPro"/>
</dbReference>
<dbReference type="PANTHER" id="PTHR45947:SF3">
    <property type="entry name" value="SULFOQUINOVOSYL TRANSFERASE SQD2"/>
    <property type="match status" value="1"/>
</dbReference>
<proteinExistence type="predicted"/>
<accession>A0A896T9W1</accession>
<feature type="domain" description="Glycosyl transferase family 1" evidence="1">
    <location>
        <begin position="163"/>
        <end position="327"/>
    </location>
</feature>
<dbReference type="CDD" id="cd03811">
    <property type="entry name" value="GT4_GT28_WabH-like"/>
    <property type="match status" value="1"/>
</dbReference>
<gene>
    <name evidence="2" type="ORF">LL1196_1123</name>
</gene>
<dbReference type="AlphaFoldDB" id="A0A896T9W1"/>
<organism evidence="2 3">
    <name type="scientific">Lactococcus lactis subsp. cremoris</name>
    <name type="common">Streptococcus cremoris</name>
    <dbReference type="NCBI Taxonomy" id="1359"/>
    <lineage>
        <taxon>Bacteria</taxon>
        <taxon>Bacillati</taxon>
        <taxon>Bacillota</taxon>
        <taxon>Bacilli</taxon>
        <taxon>Lactobacillales</taxon>
        <taxon>Streptococcaceae</taxon>
        <taxon>Lactococcus</taxon>
    </lineage>
</organism>
<dbReference type="Gene3D" id="3.40.50.2000">
    <property type="entry name" value="Glycogen Phosphorylase B"/>
    <property type="match status" value="2"/>
</dbReference>
<sequence length="357" mass="41594">MKRKIKIIALNLSGKGGTEKVLDYIFSSALIREKFNLTLVLPDIPEYYEWLNQRIYFEKTELRQGNRTLFILKQLIFDDIDVVICLGPRLCYIANQVKKYLKKFFIVLSWIHFPVLGMDFMNPKYLKYADGHLVINSETVEQLETLGILKNNIKVIYNPVSSQKIKKQDIKQENLIKIGYVGRLILGPQKNLSTLFKVVAALAVEKKIELHIVGSGNQDSELKDYANNMLKSFPVKINWYGWQEKPWDVLPYIDVFLLTSTFEDFGLVLVEAISRNIPIVSTDLLEIRDFLKEGINGEVAPADQVEIFKQKVLKVLKYDEETRSNIYKSLEFLYDTNYDERFIQAIYYFLKCLRGKE</sequence>
<dbReference type="InterPro" id="IPR001296">
    <property type="entry name" value="Glyco_trans_1"/>
</dbReference>
<name>A0A896T9W1_LACLC</name>
<reference evidence="2" key="1">
    <citation type="journal article" date="2020" name="Mol. Microbiol.">
        <title>The CWPS Rubik's cube: Linking diversity of cell wall polysaccharide structures with the encoded biosynthetic machinery of selected Lactococcus lactis strains.</title>
        <authorList>
            <person name="Mahony J."/>
            <person name="Frantzen C."/>
            <person name="Vinogradov E."/>
            <person name="Sadovskaya I."/>
            <person name="Theodorou I."/>
            <person name="Kelleher P."/>
            <person name="Chapot-Chartier M.P."/>
            <person name="Cambillau C."/>
            <person name="Holo H."/>
            <person name="van Sinderen D."/>
        </authorList>
    </citation>
    <scope>NUCLEOTIDE SEQUENCE</scope>
    <source>
        <strain evidence="2">1196</strain>
    </source>
</reference>
<dbReference type="Proteomes" id="UP000663552">
    <property type="component" value="Chromosome"/>
</dbReference>
<dbReference type="EMBL" id="CP032148">
    <property type="protein sequence ID" value="QSD62763.1"/>
    <property type="molecule type" value="Genomic_DNA"/>
</dbReference>
<evidence type="ECO:0000313" key="3">
    <source>
        <dbReference type="Proteomes" id="UP000663552"/>
    </source>
</evidence>
<evidence type="ECO:0000313" key="2">
    <source>
        <dbReference type="EMBL" id="QSD62763.1"/>
    </source>
</evidence>
<dbReference type="RefSeq" id="WP_205536504.1">
    <property type="nucleotide sequence ID" value="NZ_CP127216.1"/>
</dbReference>